<name>A0ACB0FB19_RANTA</name>
<reference evidence="1" key="1">
    <citation type="submission" date="2023-05" db="EMBL/GenBank/DDBJ databases">
        <authorList>
            <consortium name="ELIXIR-Norway"/>
        </authorList>
    </citation>
    <scope>NUCLEOTIDE SEQUENCE</scope>
</reference>
<dbReference type="EMBL" id="OX596088">
    <property type="protein sequence ID" value="CAI9710038.1"/>
    <property type="molecule type" value="Genomic_DNA"/>
</dbReference>
<dbReference type="Proteomes" id="UP001162501">
    <property type="component" value="Chromosome 4"/>
</dbReference>
<protein>
    <submittedName>
        <fullName evidence="1">Uncharacterized protein</fullName>
    </submittedName>
</protein>
<sequence length="250" mass="26673">MLRGAGKSVGEGTVGSGSDARSGALVRAAETGGAGSGALSGFTKSDLSALLSGEAPPAGQQPAHWQPWTKSRRSVRAPGLSSPPPTPATALLPEARPRREQPRIPRVPPGWRGALDTYGNRGSRQRKRWCLEGEPDETSEPTSPRGGAERAGVGTGAPSWHAHGRACPARGRRLEGGPDETSRANVPTRRGRAGRRGHRRPVLARTRARMSRTWLAPHTLPSGAPCCSTWFSEPRSRQWEELLKSAQLTK</sequence>
<gene>
    <name evidence="1" type="ORF">MRATA1EN3_LOCUS21251</name>
</gene>
<evidence type="ECO:0000313" key="2">
    <source>
        <dbReference type="Proteomes" id="UP001162501"/>
    </source>
</evidence>
<accession>A0ACB0FB19</accession>
<proteinExistence type="predicted"/>
<organism evidence="1 2">
    <name type="scientific">Rangifer tarandus platyrhynchus</name>
    <name type="common">Svalbard reindeer</name>
    <dbReference type="NCBI Taxonomy" id="3082113"/>
    <lineage>
        <taxon>Eukaryota</taxon>
        <taxon>Metazoa</taxon>
        <taxon>Chordata</taxon>
        <taxon>Craniata</taxon>
        <taxon>Vertebrata</taxon>
        <taxon>Euteleostomi</taxon>
        <taxon>Mammalia</taxon>
        <taxon>Eutheria</taxon>
        <taxon>Laurasiatheria</taxon>
        <taxon>Artiodactyla</taxon>
        <taxon>Ruminantia</taxon>
        <taxon>Pecora</taxon>
        <taxon>Cervidae</taxon>
        <taxon>Odocoileinae</taxon>
        <taxon>Rangifer</taxon>
    </lineage>
</organism>
<evidence type="ECO:0000313" key="1">
    <source>
        <dbReference type="EMBL" id="CAI9710038.1"/>
    </source>
</evidence>